<name>K1T149_9ZZZZ</name>
<evidence type="ECO:0000313" key="1">
    <source>
        <dbReference type="EMBL" id="EKC66582.1"/>
    </source>
</evidence>
<gene>
    <name evidence="1" type="ORF">OBE_05864</name>
</gene>
<dbReference type="AlphaFoldDB" id="K1T149"/>
<organism evidence="1">
    <name type="scientific">human gut metagenome</name>
    <dbReference type="NCBI Taxonomy" id="408170"/>
    <lineage>
        <taxon>unclassified sequences</taxon>
        <taxon>metagenomes</taxon>
        <taxon>organismal metagenomes</taxon>
    </lineage>
</organism>
<reference evidence="1" key="1">
    <citation type="journal article" date="2013" name="Environ. Microbiol.">
        <title>Microbiota from the distal guts of lean and obese adolescents exhibit partial functional redundancy besides clear differences in community structure.</title>
        <authorList>
            <person name="Ferrer M."/>
            <person name="Ruiz A."/>
            <person name="Lanza F."/>
            <person name="Haange S.B."/>
            <person name="Oberbach A."/>
            <person name="Till H."/>
            <person name="Bargiela R."/>
            <person name="Campoy C."/>
            <person name="Segura M.T."/>
            <person name="Richter M."/>
            <person name="von Bergen M."/>
            <person name="Seifert J."/>
            <person name="Suarez A."/>
        </authorList>
    </citation>
    <scope>NUCLEOTIDE SEQUENCE</scope>
</reference>
<sequence length="87" mass="10681">SLSSPKEQTFKTEHTVLWFLNKSNLPILRKDREDFWEKLYPEIHELYNDKYENQLLRIFDFTAWIESKIRKEKLSDVLKRHTNAKEI</sequence>
<dbReference type="EMBL" id="AJWZ01004033">
    <property type="protein sequence ID" value="EKC66582.1"/>
    <property type="molecule type" value="Genomic_DNA"/>
</dbReference>
<protein>
    <submittedName>
        <fullName evidence="1">Uncharacterized protein</fullName>
    </submittedName>
</protein>
<comment type="caution">
    <text evidence="1">The sequence shown here is derived from an EMBL/GenBank/DDBJ whole genome shotgun (WGS) entry which is preliminary data.</text>
</comment>
<feature type="non-terminal residue" evidence="1">
    <location>
        <position position="1"/>
    </location>
</feature>
<accession>K1T149</accession>
<proteinExistence type="predicted"/>